<evidence type="ECO:0000256" key="2">
    <source>
        <dbReference type="ARBA" id="ARBA00022448"/>
    </source>
</evidence>
<dbReference type="PANTHER" id="PTHR45711:SF6">
    <property type="entry name" value="CHLORIDE CHANNEL PROTEIN"/>
    <property type="match status" value="1"/>
</dbReference>
<dbReference type="GO" id="GO:0005247">
    <property type="term" value="F:voltage-gated chloride channel activity"/>
    <property type="evidence" value="ECO:0007669"/>
    <property type="project" value="TreeGrafter"/>
</dbReference>
<dbReference type="PRINTS" id="PR00762">
    <property type="entry name" value="CLCHANNEL"/>
</dbReference>
<evidence type="ECO:0000256" key="7">
    <source>
        <dbReference type="ARBA" id="ARBA00023214"/>
    </source>
</evidence>
<dbReference type="Gene3D" id="3.30.70.1450">
    <property type="entry name" value="Regulator of K+ conductance, C-terminal domain"/>
    <property type="match status" value="1"/>
</dbReference>
<keyword evidence="3" id="KW-0812">Transmembrane</keyword>
<dbReference type="OrthoDB" id="9812438at2"/>
<evidence type="ECO:0000256" key="3">
    <source>
        <dbReference type="ARBA" id="ARBA00022692"/>
    </source>
</evidence>
<reference evidence="8 9" key="1">
    <citation type="submission" date="2018-09" db="EMBL/GenBank/DDBJ databases">
        <title>Murine metabolic-syndrome-specific gut microbial biobank.</title>
        <authorList>
            <person name="Liu C."/>
        </authorList>
    </citation>
    <scope>NUCLEOTIDE SEQUENCE [LARGE SCALE GENOMIC DNA]</scope>
    <source>
        <strain evidence="8 9">C-30</strain>
    </source>
</reference>
<evidence type="ECO:0000313" key="8">
    <source>
        <dbReference type="EMBL" id="RXV75251.1"/>
    </source>
</evidence>
<evidence type="ECO:0000256" key="5">
    <source>
        <dbReference type="ARBA" id="ARBA00023065"/>
    </source>
</evidence>
<dbReference type="PROSITE" id="PS51202">
    <property type="entry name" value="RCK_C"/>
    <property type="match status" value="1"/>
</dbReference>
<dbReference type="Pfam" id="PF02080">
    <property type="entry name" value="TrkA_C"/>
    <property type="match status" value="1"/>
</dbReference>
<sequence>MIEKMKKIQEFRFKNLNYIRFRFIMHGAFVGVVAGFVVSFFRLVIEKLLTVMQTLYPKLLETPLLWPLVIGYLMLVLLVNAHFLAKEPNISGSGIPQVEGQLAGLLEVKWWSVLWRKWIGGVLAIGSGLFLGREGPSIQLGAMVGQGVAKGLHLPKTKERCLLAGGAAAGLAAAFNAPIAASLFVVEEIYHNFSPFVWTTSLAAAVTANFVSLNFFGLRPVLYLPHDQSFPPKSYGLLLILGVILGLLGLLYEFLTLNSSYLYQKIKWLTPRFYSLIPLSIVVFIGMFWPKVLGGGNKLITSLPVLHLSLLGLLGLFVLRLVFSMLSYGSSLPGGIFLPILTLGALLGAIYWKILADIGLLTPALLTNCIVYAMAGYFAGISKAPFTAILLVTEMVGSLEHLMPLALVTLSAYAVCDILHGRPIYEAMLDNLAAHTAKVSLLSTEQHEQFEFPIFVGSNLQDRMIKDIKWPKECLLLVIRRGEKEILPHGETVLKAGDTLVLLTTPKDRRSVQLNLNKLSKLPPD</sequence>
<dbReference type="Pfam" id="PF00654">
    <property type="entry name" value="Voltage_CLC"/>
    <property type="match status" value="1"/>
</dbReference>
<dbReference type="GO" id="GO:0006813">
    <property type="term" value="P:potassium ion transport"/>
    <property type="evidence" value="ECO:0007669"/>
    <property type="project" value="InterPro"/>
</dbReference>
<dbReference type="InterPro" id="IPR014743">
    <property type="entry name" value="Cl-channel_core"/>
</dbReference>
<keyword evidence="5" id="KW-0406">Ion transport</keyword>
<evidence type="ECO:0000256" key="1">
    <source>
        <dbReference type="ARBA" id="ARBA00004141"/>
    </source>
</evidence>
<dbReference type="InterPro" id="IPR036721">
    <property type="entry name" value="RCK_C_sf"/>
</dbReference>
<dbReference type="PANTHER" id="PTHR45711">
    <property type="entry name" value="CHLORIDE CHANNEL PROTEIN"/>
    <property type="match status" value="1"/>
</dbReference>
<keyword evidence="4" id="KW-1133">Transmembrane helix</keyword>
<keyword evidence="6" id="KW-0472">Membrane</keyword>
<dbReference type="AlphaFoldDB" id="A0A4Q2B199"/>
<evidence type="ECO:0000256" key="6">
    <source>
        <dbReference type="ARBA" id="ARBA00023136"/>
    </source>
</evidence>
<dbReference type="Gene3D" id="1.10.3080.10">
    <property type="entry name" value="Clc chloride channel"/>
    <property type="match status" value="1"/>
</dbReference>
<dbReference type="InterPro" id="IPR006037">
    <property type="entry name" value="RCK_C"/>
</dbReference>
<dbReference type="EMBL" id="QZFR01000007">
    <property type="protein sequence ID" value="RXV75251.1"/>
    <property type="molecule type" value="Genomic_DNA"/>
</dbReference>
<dbReference type="GO" id="GO:0005886">
    <property type="term" value="C:plasma membrane"/>
    <property type="evidence" value="ECO:0007669"/>
    <property type="project" value="TreeGrafter"/>
</dbReference>
<organism evidence="8 9">
    <name type="scientific">Ligilactobacillus murinus</name>
    <dbReference type="NCBI Taxonomy" id="1622"/>
    <lineage>
        <taxon>Bacteria</taxon>
        <taxon>Bacillati</taxon>
        <taxon>Bacillota</taxon>
        <taxon>Bacilli</taxon>
        <taxon>Lactobacillales</taxon>
        <taxon>Lactobacillaceae</taxon>
        <taxon>Ligilactobacillus</taxon>
    </lineage>
</organism>
<dbReference type="GO" id="GO:0008324">
    <property type="term" value="F:monoatomic cation transmembrane transporter activity"/>
    <property type="evidence" value="ECO:0007669"/>
    <property type="project" value="InterPro"/>
</dbReference>
<name>A0A4Q2B199_9LACO</name>
<dbReference type="SUPFAM" id="SSF81340">
    <property type="entry name" value="Clc chloride channel"/>
    <property type="match status" value="1"/>
</dbReference>
<keyword evidence="7" id="KW-0868">Chloride</keyword>
<dbReference type="SUPFAM" id="SSF116726">
    <property type="entry name" value="TrkA C-terminal domain-like"/>
    <property type="match status" value="1"/>
</dbReference>
<accession>A0A4Q2B199</accession>
<comment type="caution">
    <text evidence="8">The sequence shown here is derived from an EMBL/GenBank/DDBJ whole genome shotgun (WGS) entry which is preliminary data.</text>
</comment>
<dbReference type="Proteomes" id="UP000289316">
    <property type="component" value="Unassembled WGS sequence"/>
</dbReference>
<gene>
    <name evidence="8" type="ORF">D6C19_02055</name>
</gene>
<comment type="subcellular location">
    <subcellularLocation>
        <location evidence="1">Membrane</location>
        <topology evidence="1">Multi-pass membrane protein</topology>
    </subcellularLocation>
</comment>
<protein>
    <submittedName>
        <fullName evidence="8">ClC family H(+)/Cl(-) exchange transporter</fullName>
    </submittedName>
</protein>
<proteinExistence type="predicted"/>
<keyword evidence="2" id="KW-0813">Transport</keyword>
<evidence type="ECO:0000256" key="4">
    <source>
        <dbReference type="ARBA" id="ARBA00022989"/>
    </source>
</evidence>
<dbReference type="CDD" id="cd01031">
    <property type="entry name" value="EriC"/>
    <property type="match status" value="1"/>
</dbReference>
<evidence type="ECO:0000313" key="9">
    <source>
        <dbReference type="Proteomes" id="UP000289316"/>
    </source>
</evidence>
<dbReference type="InterPro" id="IPR001807">
    <property type="entry name" value="ClC"/>
</dbReference>